<gene>
    <name evidence="1" type="ORF">L873DRAFT_1277640</name>
</gene>
<keyword evidence="2" id="KW-1185">Reference proteome</keyword>
<organism evidence="1 2">
    <name type="scientific">Choiromyces venosus 120613-1</name>
    <dbReference type="NCBI Taxonomy" id="1336337"/>
    <lineage>
        <taxon>Eukaryota</taxon>
        <taxon>Fungi</taxon>
        <taxon>Dikarya</taxon>
        <taxon>Ascomycota</taxon>
        <taxon>Pezizomycotina</taxon>
        <taxon>Pezizomycetes</taxon>
        <taxon>Pezizales</taxon>
        <taxon>Tuberaceae</taxon>
        <taxon>Choiromyces</taxon>
    </lineage>
</organism>
<dbReference type="AlphaFoldDB" id="A0A3N4K896"/>
<dbReference type="EMBL" id="ML120357">
    <property type="protein sequence ID" value="RPB04681.1"/>
    <property type="molecule type" value="Genomic_DNA"/>
</dbReference>
<evidence type="ECO:0000313" key="2">
    <source>
        <dbReference type="Proteomes" id="UP000276215"/>
    </source>
</evidence>
<sequence length="129" mass="13938">MWNGTSELAKMPAKKGKMSQCLCSCRHFCPSSGSTPGQPSEDRQTSRYLFSPCYLGCWHASPSLQSVLLGWGNIPLSLLTLLPQILACLHPTPVSAIRLGKHHAFSACLAALDLSMFTPPPLSTIRLGN</sequence>
<accession>A0A3N4K896</accession>
<name>A0A3N4K896_9PEZI</name>
<proteinExistence type="predicted"/>
<protein>
    <submittedName>
        <fullName evidence="1">Uncharacterized protein</fullName>
    </submittedName>
</protein>
<reference evidence="1 2" key="1">
    <citation type="journal article" date="2018" name="Nat. Ecol. Evol.">
        <title>Pezizomycetes genomes reveal the molecular basis of ectomycorrhizal truffle lifestyle.</title>
        <authorList>
            <person name="Murat C."/>
            <person name="Payen T."/>
            <person name="Noel B."/>
            <person name="Kuo A."/>
            <person name="Morin E."/>
            <person name="Chen J."/>
            <person name="Kohler A."/>
            <person name="Krizsan K."/>
            <person name="Balestrini R."/>
            <person name="Da Silva C."/>
            <person name="Montanini B."/>
            <person name="Hainaut M."/>
            <person name="Levati E."/>
            <person name="Barry K.W."/>
            <person name="Belfiori B."/>
            <person name="Cichocki N."/>
            <person name="Clum A."/>
            <person name="Dockter R.B."/>
            <person name="Fauchery L."/>
            <person name="Guy J."/>
            <person name="Iotti M."/>
            <person name="Le Tacon F."/>
            <person name="Lindquist E.A."/>
            <person name="Lipzen A."/>
            <person name="Malagnac F."/>
            <person name="Mello A."/>
            <person name="Molinier V."/>
            <person name="Miyauchi S."/>
            <person name="Poulain J."/>
            <person name="Riccioni C."/>
            <person name="Rubini A."/>
            <person name="Sitrit Y."/>
            <person name="Splivallo R."/>
            <person name="Traeger S."/>
            <person name="Wang M."/>
            <person name="Zifcakova L."/>
            <person name="Wipf D."/>
            <person name="Zambonelli A."/>
            <person name="Paolocci F."/>
            <person name="Nowrousian M."/>
            <person name="Ottonello S."/>
            <person name="Baldrian P."/>
            <person name="Spatafora J.W."/>
            <person name="Henrissat B."/>
            <person name="Nagy L.G."/>
            <person name="Aury J.M."/>
            <person name="Wincker P."/>
            <person name="Grigoriev I.V."/>
            <person name="Bonfante P."/>
            <person name="Martin F.M."/>
        </authorList>
    </citation>
    <scope>NUCLEOTIDE SEQUENCE [LARGE SCALE GENOMIC DNA]</scope>
    <source>
        <strain evidence="1 2">120613-1</strain>
    </source>
</reference>
<dbReference type="Proteomes" id="UP000276215">
    <property type="component" value="Unassembled WGS sequence"/>
</dbReference>
<evidence type="ECO:0000313" key="1">
    <source>
        <dbReference type="EMBL" id="RPB04681.1"/>
    </source>
</evidence>